<sequence length="107" mass="11684">MTISVADAQLFFLMLVRVLAITMVTPVLSTRRYPAQAKIGLALFLTWILFPVQPRPDQPWEVLSYCLAVSQELVTGLLAGFASLATFAGLQMAGTYIGFQSGIRMAT</sequence>
<evidence type="ECO:0000256" key="3">
    <source>
        <dbReference type="ARBA" id="ARBA00022692"/>
    </source>
</evidence>
<comment type="subcellular location">
    <subcellularLocation>
        <location evidence="1">Cell membrane</location>
        <topology evidence="1">Multi-pass membrane protein</topology>
    </subcellularLocation>
</comment>
<evidence type="ECO:0000256" key="1">
    <source>
        <dbReference type="ARBA" id="ARBA00004651"/>
    </source>
</evidence>
<evidence type="ECO:0000256" key="2">
    <source>
        <dbReference type="ARBA" id="ARBA00022475"/>
    </source>
</evidence>
<evidence type="ECO:0008006" key="8">
    <source>
        <dbReference type="Google" id="ProtNLM"/>
    </source>
</evidence>
<evidence type="ECO:0000313" key="7">
    <source>
        <dbReference type="EMBL" id="GAG05431.1"/>
    </source>
</evidence>
<feature type="non-terminal residue" evidence="7">
    <location>
        <position position="107"/>
    </location>
</feature>
<evidence type="ECO:0000256" key="4">
    <source>
        <dbReference type="ARBA" id="ARBA00022989"/>
    </source>
</evidence>
<dbReference type="EMBL" id="BARS01025552">
    <property type="protein sequence ID" value="GAG05431.1"/>
    <property type="molecule type" value="Genomic_DNA"/>
</dbReference>
<dbReference type="GO" id="GO:0006605">
    <property type="term" value="P:protein targeting"/>
    <property type="evidence" value="ECO:0007669"/>
    <property type="project" value="InterPro"/>
</dbReference>
<feature type="transmembrane region" description="Helical" evidence="6">
    <location>
        <begin position="6"/>
        <end position="28"/>
    </location>
</feature>
<keyword evidence="5 6" id="KW-0472">Membrane</keyword>
<comment type="caution">
    <text evidence="7">The sequence shown here is derived from an EMBL/GenBank/DDBJ whole genome shotgun (WGS) entry which is preliminary data.</text>
</comment>
<keyword evidence="2" id="KW-1003">Cell membrane</keyword>
<protein>
    <recommendedName>
        <fullName evidence="8">Flagellar biosynthetic protein FliR</fullName>
    </recommendedName>
</protein>
<keyword evidence="3 6" id="KW-0812">Transmembrane</keyword>
<gene>
    <name evidence="7" type="ORF">S01H1_40358</name>
</gene>
<dbReference type="PANTHER" id="PTHR30065:SF1">
    <property type="entry name" value="SURFACE PRESENTATION OF ANTIGENS PROTEIN SPAR"/>
    <property type="match status" value="1"/>
</dbReference>
<organism evidence="7">
    <name type="scientific">marine sediment metagenome</name>
    <dbReference type="NCBI Taxonomy" id="412755"/>
    <lineage>
        <taxon>unclassified sequences</taxon>
        <taxon>metagenomes</taxon>
        <taxon>ecological metagenomes</taxon>
    </lineage>
</organism>
<dbReference type="Pfam" id="PF01311">
    <property type="entry name" value="Bac_export_1"/>
    <property type="match status" value="1"/>
</dbReference>
<proteinExistence type="predicted"/>
<keyword evidence="4 6" id="KW-1133">Transmembrane helix</keyword>
<evidence type="ECO:0000256" key="6">
    <source>
        <dbReference type="SAM" id="Phobius"/>
    </source>
</evidence>
<dbReference type="PRINTS" id="PR00953">
    <property type="entry name" value="TYPE3IMRPROT"/>
</dbReference>
<name>X0VY75_9ZZZZ</name>
<evidence type="ECO:0000256" key="5">
    <source>
        <dbReference type="ARBA" id="ARBA00023136"/>
    </source>
</evidence>
<accession>X0VY75</accession>
<dbReference type="PANTHER" id="PTHR30065">
    <property type="entry name" value="FLAGELLAR BIOSYNTHETIC PROTEIN FLIR"/>
    <property type="match status" value="1"/>
</dbReference>
<dbReference type="GO" id="GO:0005886">
    <property type="term" value="C:plasma membrane"/>
    <property type="evidence" value="ECO:0007669"/>
    <property type="project" value="UniProtKB-SubCell"/>
</dbReference>
<dbReference type="AlphaFoldDB" id="X0VY75"/>
<dbReference type="InterPro" id="IPR002010">
    <property type="entry name" value="T3SS_IM_R"/>
</dbReference>
<reference evidence="7" key="1">
    <citation type="journal article" date="2014" name="Front. Microbiol.">
        <title>High frequency of phylogenetically diverse reductive dehalogenase-homologous genes in deep subseafloor sedimentary metagenomes.</title>
        <authorList>
            <person name="Kawai M."/>
            <person name="Futagami T."/>
            <person name="Toyoda A."/>
            <person name="Takaki Y."/>
            <person name="Nishi S."/>
            <person name="Hori S."/>
            <person name="Arai W."/>
            <person name="Tsubouchi T."/>
            <person name="Morono Y."/>
            <person name="Uchiyama I."/>
            <person name="Ito T."/>
            <person name="Fujiyama A."/>
            <person name="Inagaki F."/>
            <person name="Takami H."/>
        </authorList>
    </citation>
    <scope>NUCLEOTIDE SEQUENCE</scope>
    <source>
        <strain evidence="7">Expedition CK06-06</strain>
    </source>
</reference>
<feature type="transmembrane region" description="Helical" evidence="6">
    <location>
        <begin position="73"/>
        <end position="99"/>
    </location>
</feature>